<accession>A0A9P4XXH0</accession>
<gene>
    <name evidence="2" type="ORF">M406DRAFT_72586</name>
</gene>
<comment type="caution">
    <text evidence="2">The sequence shown here is derived from an EMBL/GenBank/DDBJ whole genome shotgun (WGS) entry which is preliminary data.</text>
</comment>
<feature type="region of interest" description="Disordered" evidence="1">
    <location>
        <begin position="420"/>
        <end position="441"/>
    </location>
</feature>
<dbReference type="AlphaFoldDB" id="A0A9P4XXH0"/>
<dbReference type="RefSeq" id="XP_040773576.1">
    <property type="nucleotide sequence ID" value="XM_040925550.1"/>
</dbReference>
<feature type="region of interest" description="Disordered" evidence="1">
    <location>
        <begin position="95"/>
        <end position="171"/>
    </location>
</feature>
<keyword evidence="3" id="KW-1185">Reference proteome</keyword>
<dbReference type="Proteomes" id="UP000803844">
    <property type="component" value="Unassembled WGS sequence"/>
</dbReference>
<sequence>MCFTEFIGYTCGHTATDVLRVCPLTTRYNTNPICTHHGRRPVLAQAMCPSCQRILHGRAVLILEWEHHWMHERGVCGCPVVFPDLVRPRIVGRGQPYYASPSEPDSDDTKIVAKRRGKGRRGKSSGKWGRKNTKKDQANHGRITAGTAPGEEEDKSTPGSSKKAHERAEPGGVSVQISSFFAVEWVAEHRRLHNEGACHCPADFSFYQTPDTYESDALSAKDNPVVPGRNGSNEWYDYTGLGVQVSSSGPQVHQGHDASQQGTSSDTQLQVYQPSILAPQGAQVRDGQPARSPGAIYQVDPAHSMNPLYNYVCTEGGEFNQTVDIQPVEYPKPDNAPLPLVGLPIGAGPEGPPALCHVGAFEDCVLRRPRVPASRVYTSEGVVAMLLVEANDTRATRLARLLRKSASIGCIAEVEAAERGRHPAGERPGWDNGNAWSEADECQRWDPLVADE</sequence>
<evidence type="ECO:0000313" key="2">
    <source>
        <dbReference type="EMBL" id="KAF3762597.1"/>
    </source>
</evidence>
<organism evidence="2 3">
    <name type="scientific">Cryphonectria parasitica (strain ATCC 38755 / EP155)</name>
    <dbReference type="NCBI Taxonomy" id="660469"/>
    <lineage>
        <taxon>Eukaryota</taxon>
        <taxon>Fungi</taxon>
        <taxon>Dikarya</taxon>
        <taxon>Ascomycota</taxon>
        <taxon>Pezizomycotina</taxon>
        <taxon>Sordariomycetes</taxon>
        <taxon>Sordariomycetidae</taxon>
        <taxon>Diaporthales</taxon>
        <taxon>Cryphonectriaceae</taxon>
        <taxon>Cryphonectria-Endothia species complex</taxon>
        <taxon>Cryphonectria</taxon>
    </lineage>
</organism>
<protein>
    <submittedName>
        <fullName evidence="2">Uncharacterized protein</fullName>
    </submittedName>
</protein>
<evidence type="ECO:0000256" key="1">
    <source>
        <dbReference type="SAM" id="MobiDB-lite"/>
    </source>
</evidence>
<feature type="compositionally biased region" description="Basic and acidic residues" evidence="1">
    <location>
        <begin position="420"/>
        <end position="429"/>
    </location>
</feature>
<dbReference type="EMBL" id="MU032350">
    <property type="protein sequence ID" value="KAF3762597.1"/>
    <property type="molecule type" value="Genomic_DNA"/>
</dbReference>
<proteinExistence type="predicted"/>
<feature type="region of interest" description="Disordered" evidence="1">
    <location>
        <begin position="246"/>
        <end position="268"/>
    </location>
</feature>
<feature type="compositionally biased region" description="Basic residues" evidence="1">
    <location>
        <begin position="112"/>
        <end position="133"/>
    </location>
</feature>
<name>A0A9P4XXH0_CRYP1</name>
<reference evidence="2" key="1">
    <citation type="journal article" date="2020" name="Phytopathology">
        <title>Genome sequence of the chestnut blight fungus Cryphonectria parasitica EP155: A fundamental resource for an archetypical invasive plant pathogen.</title>
        <authorList>
            <person name="Crouch J.A."/>
            <person name="Dawe A."/>
            <person name="Aerts A."/>
            <person name="Barry K."/>
            <person name="Churchill A.C.L."/>
            <person name="Grimwood J."/>
            <person name="Hillman B."/>
            <person name="Milgroom M.G."/>
            <person name="Pangilinan J."/>
            <person name="Smith M."/>
            <person name="Salamov A."/>
            <person name="Schmutz J."/>
            <person name="Yadav J."/>
            <person name="Grigoriev I.V."/>
            <person name="Nuss D."/>
        </authorList>
    </citation>
    <scope>NUCLEOTIDE SEQUENCE</scope>
    <source>
        <strain evidence="2">EP155</strain>
    </source>
</reference>
<dbReference type="GeneID" id="63842679"/>
<dbReference type="OrthoDB" id="5227012at2759"/>
<evidence type="ECO:0000313" key="3">
    <source>
        <dbReference type="Proteomes" id="UP000803844"/>
    </source>
</evidence>